<dbReference type="InterPro" id="IPR000073">
    <property type="entry name" value="AB_hydrolase_1"/>
</dbReference>
<name>K5BF89_MYCHD</name>
<accession>K5BF89</accession>
<dbReference type="eggNOG" id="COG2267">
    <property type="taxonomic scope" value="Bacteria"/>
</dbReference>
<dbReference type="PANTHER" id="PTHR43689">
    <property type="entry name" value="HYDROLASE"/>
    <property type="match status" value="1"/>
</dbReference>
<dbReference type="GO" id="GO:0016787">
    <property type="term" value="F:hydrolase activity"/>
    <property type="evidence" value="ECO:0007669"/>
    <property type="project" value="UniProtKB-KW"/>
</dbReference>
<evidence type="ECO:0000313" key="1">
    <source>
        <dbReference type="EMBL" id="EKF23682.1"/>
    </source>
</evidence>
<keyword evidence="1" id="KW-0378">Hydrolase</keyword>
<dbReference type="STRING" id="1122247.GCA_000379865_03807"/>
<gene>
    <name evidence="1" type="ORF">C731_2306</name>
</gene>
<dbReference type="OrthoDB" id="1376138at2"/>
<dbReference type="InterPro" id="IPR029058">
    <property type="entry name" value="AB_hydrolase_fold"/>
</dbReference>
<sequence length="308" mass="33170">MRFTDDMRRYAAYLPAHLRESVEAPRSTWFGWRGRSVHIARGGDPDAPVRGILVHGGGGYTAALWPMTGVALPGTEVLAPDLPLYGYTTEPRPAAVRYGDWVDLLCDIVLAEHRRDGKPLVLFGASMGGMLAYEAAARTGVVSAVLATCLLDTRDPEARSAAARFGWLGRHGEFLLNAVRPLLGPVRVPIRWLADMSAMSRDPGLARLCATDPRGGGASVPLGFLASWFGFAHTPPEKYRGAPVTLVAPVADTWTPPELSQRFLQRISAPTQTVLLDNCGHYPIEEPGLTQLAEAGRAAVRAVLEQAG</sequence>
<comment type="caution">
    <text evidence="1">The sequence shown here is derived from an EMBL/GenBank/DDBJ whole genome shotgun (WGS) entry which is preliminary data.</text>
</comment>
<dbReference type="Proteomes" id="UP000006265">
    <property type="component" value="Unassembled WGS sequence"/>
</dbReference>
<dbReference type="RefSeq" id="WP_005627662.1">
    <property type="nucleotide sequence ID" value="NZ_AMRA01000057.1"/>
</dbReference>
<proteinExistence type="predicted"/>
<reference evidence="1 2" key="1">
    <citation type="journal article" date="2012" name="J. Bacteriol.">
        <title>Genome sequence of Mycobacterium hassiacum DSM 44199, a rare source of heat-stable mycobacterial proteins.</title>
        <authorList>
            <person name="Tiago I."/>
            <person name="Maranha A."/>
            <person name="Mendes V."/>
            <person name="Alarico S."/>
            <person name="Moynihan P.J."/>
            <person name="Clarke A.J."/>
            <person name="Macedo-Ribeiro S."/>
            <person name="Pereira P.J."/>
            <person name="Empadinhas N."/>
        </authorList>
    </citation>
    <scope>NUCLEOTIDE SEQUENCE [LARGE SCALE GENOMIC DNA]</scope>
    <source>
        <strain evidence="2">DSM 44199 / CIP 105218 / JCM 12690 / 3849</strain>
    </source>
</reference>
<dbReference type="PANTHER" id="PTHR43689:SF8">
    <property type="entry name" value="ALPHA_BETA-HYDROLASES SUPERFAMILY PROTEIN"/>
    <property type="match status" value="1"/>
</dbReference>
<organism evidence="1 2">
    <name type="scientific">Mycolicibacterium hassiacum (strain DSM 44199 / CIP 105218 / JCM 12690 / 3849)</name>
    <name type="common">Mycobacterium hassiacum</name>
    <dbReference type="NCBI Taxonomy" id="1122247"/>
    <lineage>
        <taxon>Bacteria</taxon>
        <taxon>Bacillati</taxon>
        <taxon>Actinomycetota</taxon>
        <taxon>Actinomycetes</taxon>
        <taxon>Mycobacteriales</taxon>
        <taxon>Mycobacteriaceae</taxon>
        <taxon>Mycolicibacterium</taxon>
    </lineage>
</organism>
<dbReference type="Pfam" id="PF12697">
    <property type="entry name" value="Abhydrolase_6"/>
    <property type="match status" value="1"/>
</dbReference>
<dbReference type="PATRIC" id="fig|1122247.3.peg.2217"/>
<dbReference type="SUPFAM" id="SSF53474">
    <property type="entry name" value="alpha/beta-Hydrolases"/>
    <property type="match status" value="1"/>
</dbReference>
<dbReference type="AlphaFoldDB" id="K5BF89"/>
<protein>
    <submittedName>
        <fullName evidence="1">Alpha/beta hydrolase family protein</fullName>
    </submittedName>
</protein>
<dbReference type="EMBL" id="AMRA01000057">
    <property type="protein sequence ID" value="EKF23682.1"/>
    <property type="molecule type" value="Genomic_DNA"/>
</dbReference>
<evidence type="ECO:0000313" key="2">
    <source>
        <dbReference type="Proteomes" id="UP000006265"/>
    </source>
</evidence>
<dbReference type="Gene3D" id="3.40.50.1820">
    <property type="entry name" value="alpha/beta hydrolase"/>
    <property type="match status" value="1"/>
</dbReference>
<keyword evidence="2" id="KW-1185">Reference proteome</keyword>